<organism evidence="1 2">
    <name type="scientific">Aspergillus brunneoviolaceus CBS 621.78</name>
    <dbReference type="NCBI Taxonomy" id="1450534"/>
    <lineage>
        <taxon>Eukaryota</taxon>
        <taxon>Fungi</taxon>
        <taxon>Dikarya</taxon>
        <taxon>Ascomycota</taxon>
        <taxon>Pezizomycotina</taxon>
        <taxon>Eurotiomycetes</taxon>
        <taxon>Eurotiomycetidae</taxon>
        <taxon>Eurotiales</taxon>
        <taxon>Aspergillaceae</taxon>
        <taxon>Aspergillus</taxon>
        <taxon>Aspergillus subgen. Circumdati</taxon>
    </lineage>
</organism>
<keyword evidence="2" id="KW-1185">Reference proteome</keyword>
<protein>
    <submittedName>
        <fullName evidence="1">Uncharacterized protein</fullName>
    </submittedName>
</protein>
<evidence type="ECO:0000313" key="2">
    <source>
        <dbReference type="Proteomes" id="UP000249057"/>
    </source>
</evidence>
<dbReference type="EMBL" id="KZ825390">
    <property type="protein sequence ID" value="RAH41322.1"/>
    <property type="molecule type" value="Genomic_DNA"/>
</dbReference>
<proteinExistence type="predicted"/>
<accession>A0ACD1FWE4</accession>
<dbReference type="Proteomes" id="UP000249057">
    <property type="component" value="Unassembled WGS sequence"/>
</dbReference>
<name>A0ACD1FWE4_9EURO</name>
<evidence type="ECO:0000313" key="1">
    <source>
        <dbReference type="EMBL" id="RAH41322.1"/>
    </source>
</evidence>
<gene>
    <name evidence="1" type="ORF">BO95DRAFT_274294</name>
</gene>
<reference evidence="1" key="1">
    <citation type="submission" date="2018-02" db="EMBL/GenBank/DDBJ databases">
        <title>The genomes of Aspergillus section Nigri reveals drivers in fungal speciation.</title>
        <authorList>
            <consortium name="DOE Joint Genome Institute"/>
            <person name="Vesth T.C."/>
            <person name="Nybo J."/>
            <person name="Theobald S."/>
            <person name="Brandl J."/>
            <person name="Frisvad J.C."/>
            <person name="Nielsen K.F."/>
            <person name="Lyhne E.K."/>
            <person name="Kogle M.E."/>
            <person name="Kuo A."/>
            <person name="Riley R."/>
            <person name="Clum A."/>
            <person name="Nolan M."/>
            <person name="Lipzen A."/>
            <person name="Salamov A."/>
            <person name="Henrissat B."/>
            <person name="Wiebenga A."/>
            <person name="De vries R.P."/>
            <person name="Grigoriev I.V."/>
            <person name="Mortensen U.H."/>
            <person name="Andersen M.R."/>
            <person name="Baker S.E."/>
        </authorList>
    </citation>
    <scope>NUCLEOTIDE SEQUENCE</scope>
    <source>
        <strain evidence="1">CBS 621.78</strain>
    </source>
</reference>
<sequence length="171" mass="19160">MGKHRCINYRLVQVVVHGAAHRDVYHSASPHHTPSPSLSCSSSGIGLPTHLGLRMGHVKAVAHSALVKLIPQSGGLLIMIAVPRGSRPPLQFDMLTTSHFRKTIGLFLRCSEIAPFFRMLIYKSFTFHEYLKTEGLTATIRSSLRPPYQPHNRCIYRRGGKSWVETMYKGP</sequence>